<dbReference type="Gene3D" id="1.10.1370.30">
    <property type="match status" value="1"/>
</dbReference>
<evidence type="ECO:0000313" key="3">
    <source>
        <dbReference type="Proteomes" id="UP001295423"/>
    </source>
</evidence>
<dbReference type="PANTHER" id="PTHR34217:SF1">
    <property type="entry name" value="CARBOXYPEPTIDASE 1"/>
    <property type="match status" value="1"/>
</dbReference>
<dbReference type="GO" id="GO:0006508">
    <property type="term" value="P:proteolysis"/>
    <property type="evidence" value="ECO:0007669"/>
    <property type="project" value="InterPro"/>
</dbReference>
<evidence type="ECO:0000256" key="1">
    <source>
        <dbReference type="SAM" id="SignalP"/>
    </source>
</evidence>
<dbReference type="CDD" id="cd06460">
    <property type="entry name" value="M32_Taq"/>
    <property type="match status" value="1"/>
</dbReference>
<dbReference type="Proteomes" id="UP001295423">
    <property type="component" value="Unassembled WGS sequence"/>
</dbReference>
<evidence type="ECO:0000313" key="2">
    <source>
        <dbReference type="EMBL" id="CAJ1950132.1"/>
    </source>
</evidence>
<comment type="caution">
    <text evidence="2">The sequence shown here is derived from an EMBL/GenBank/DDBJ whole genome shotgun (WGS) entry which is preliminary data.</text>
</comment>
<dbReference type="AlphaFoldDB" id="A0AAD2JH65"/>
<evidence type="ECO:0008006" key="4">
    <source>
        <dbReference type="Google" id="ProtNLM"/>
    </source>
</evidence>
<feature type="signal peptide" evidence="1">
    <location>
        <begin position="1"/>
        <end position="22"/>
    </location>
</feature>
<protein>
    <recommendedName>
        <fullName evidence="4">Carboxypeptidase</fullName>
    </recommendedName>
</protein>
<name>A0AAD2JH65_9STRA</name>
<accession>A0AAD2JH65</accession>
<organism evidence="2 3">
    <name type="scientific">Cylindrotheca closterium</name>
    <dbReference type="NCBI Taxonomy" id="2856"/>
    <lineage>
        <taxon>Eukaryota</taxon>
        <taxon>Sar</taxon>
        <taxon>Stramenopiles</taxon>
        <taxon>Ochrophyta</taxon>
        <taxon>Bacillariophyta</taxon>
        <taxon>Bacillariophyceae</taxon>
        <taxon>Bacillariophycidae</taxon>
        <taxon>Bacillariales</taxon>
        <taxon>Bacillariaceae</taxon>
        <taxon>Cylindrotheca</taxon>
    </lineage>
</organism>
<keyword evidence="1" id="KW-0732">Signal</keyword>
<gene>
    <name evidence="2" type="ORF">CYCCA115_LOCUS12438</name>
</gene>
<dbReference type="GO" id="GO:0004181">
    <property type="term" value="F:metallocarboxypeptidase activity"/>
    <property type="evidence" value="ECO:0007669"/>
    <property type="project" value="InterPro"/>
</dbReference>
<dbReference type="PRINTS" id="PR00998">
    <property type="entry name" value="CRBOXYPTASET"/>
</dbReference>
<dbReference type="Pfam" id="PF02074">
    <property type="entry name" value="Peptidase_M32"/>
    <property type="match status" value="1"/>
</dbReference>
<dbReference type="PROSITE" id="PS52034">
    <property type="entry name" value="PEPTIDASE_M32"/>
    <property type="match status" value="1"/>
</dbReference>
<reference evidence="2" key="1">
    <citation type="submission" date="2023-08" db="EMBL/GenBank/DDBJ databases">
        <authorList>
            <person name="Audoor S."/>
            <person name="Bilcke G."/>
        </authorList>
    </citation>
    <scope>NUCLEOTIDE SEQUENCE</scope>
</reference>
<dbReference type="PANTHER" id="PTHR34217">
    <property type="entry name" value="METAL-DEPENDENT CARBOXYPEPTIDASE"/>
    <property type="match status" value="1"/>
</dbReference>
<proteinExistence type="predicted"/>
<dbReference type="SUPFAM" id="SSF55486">
    <property type="entry name" value="Metalloproteases ('zincins'), catalytic domain"/>
    <property type="match status" value="1"/>
</dbReference>
<sequence length="577" mass="64177">MGIFGRRKTLLGVLSLVETSSSFSTASVGIQRHHALKANKGTFPVTTLPRGGSSAVYSSTASVEAKADTVEEASSPPYEKLVAKLETITQLSRASAVLGYDQLVFMPSNAAPQRGAQMAALAGVVHEKSTDPEILKLIDEAQKELNAGGSSDKQKDALRLLEIERKAFLENERVPAELAAKSASLSASAYQDWVEAKEAKDYSKFAPTLKDCFETSMAIAKAKKGGDDDDGLYDQMLDQFETGMSQDRINEIFEKVQSALVPLIAKVMDSKTKPSTDPLNGTFDIDQQKKICQTLVEAIGFDSSNGRIDVSVHPFTSSMGSADVRITSRFREDEWYQGLAGSIHEGGHAIYEQNLNPSALTLDSSFTMGTHESQSLFWERHIGLSKPFWRFATPILKENFENYNYSAEEIYKAVNAVSQSFIRVEADELAYPLHVILRYNIEKDVISGKLAVEDISTRWNEDMKSLLNLEVLSDDKGCLQDVHWSAGAFGYFPTYLLGSMTAAQLYHYCAKDIPNIESKVESGEFTEIKEWLTNKIHRHGRRYESLDALLKDQIGEELNPDYFIEYLTTKYSELYNL</sequence>
<dbReference type="EMBL" id="CAKOGP040001759">
    <property type="protein sequence ID" value="CAJ1950132.1"/>
    <property type="molecule type" value="Genomic_DNA"/>
</dbReference>
<feature type="chain" id="PRO_5042227705" description="Carboxypeptidase" evidence="1">
    <location>
        <begin position="23"/>
        <end position="577"/>
    </location>
</feature>
<keyword evidence="3" id="KW-1185">Reference proteome</keyword>
<dbReference type="InterPro" id="IPR001333">
    <property type="entry name" value="Peptidase_M32_Taq"/>
</dbReference>